<protein>
    <recommendedName>
        <fullName evidence="3">Carboxymuconolactone decarboxylase-like domain-containing protein</fullName>
    </recommendedName>
</protein>
<name>G3APV0_SPAPN</name>
<dbReference type="Proteomes" id="UP000000709">
    <property type="component" value="Unassembled WGS sequence"/>
</dbReference>
<sequence>MLTAERLAELASYEHIQDSWYIPAIACISQLNLPEDAPVICYFALQRRVLNAVDLVKLAQQCIDTVRRAQQDPSYEVPQLVSEDLPLLCSRNDVLGMQQTLIDQTREVILKISVMIGMPKSINAMMALKAATPKCLMATVHRTTMLESDTSEVTPNSINVDQLSLEINRGTHFWNAVYSKISQRVQTQIYNAYPDLWNYIFHHIYSPLLSYTDILPGKETSFAAIACMIPQDVNPQLKGHLKGALNNGASVEQVNSVRQLVLDMCEWKGDVTWKDGKESIPRV</sequence>
<dbReference type="RefSeq" id="XP_007375547.1">
    <property type="nucleotide sequence ID" value="XM_007375485.1"/>
</dbReference>
<dbReference type="KEGG" id="spaa:SPAPADRAFT_61352"/>
<keyword evidence="2" id="KW-1185">Reference proteome</keyword>
<dbReference type="OrthoDB" id="5537330at2759"/>
<evidence type="ECO:0000313" key="2">
    <source>
        <dbReference type="Proteomes" id="UP000000709"/>
    </source>
</evidence>
<dbReference type="SUPFAM" id="SSF69118">
    <property type="entry name" value="AhpD-like"/>
    <property type="match status" value="1"/>
</dbReference>
<reference evidence="1 2" key="1">
    <citation type="journal article" date="2011" name="Proc. Natl. Acad. Sci. U.S.A.">
        <title>Comparative genomics of xylose-fermenting fungi for enhanced biofuel production.</title>
        <authorList>
            <person name="Wohlbach D.J."/>
            <person name="Kuo A."/>
            <person name="Sato T.K."/>
            <person name="Potts K.M."/>
            <person name="Salamov A.A."/>
            <person name="LaButti K.M."/>
            <person name="Sun H."/>
            <person name="Clum A."/>
            <person name="Pangilinan J.L."/>
            <person name="Lindquist E.A."/>
            <person name="Lucas S."/>
            <person name="Lapidus A."/>
            <person name="Jin M."/>
            <person name="Gunawan C."/>
            <person name="Balan V."/>
            <person name="Dale B.E."/>
            <person name="Jeffries T.W."/>
            <person name="Zinkel R."/>
            <person name="Barry K.W."/>
            <person name="Grigoriev I.V."/>
            <person name="Gasch A.P."/>
        </authorList>
    </citation>
    <scope>NUCLEOTIDE SEQUENCE [LARGE SCALE GENOMIC DNA]</scope>
    <source>
        <strain evidence="2">NRRL Y-27907 / 11-Y1</strain>
    </source>
</reference>
<dbReference type="AlphaFoldDB" id="G3APV0"/>
<dbReference type="eggNOG" id="ENOG502RCP9">
    <property type="taxonomic scope" value="Eukaryota"/>
</dbReference>
<dbReference type="OMA" id="PKSINAM"/>
<dbReference type="PANTHER" id="PTHR28180:SF2">
    <property type="entry name" value="PEROXISOMAL PROTEIN 2"/>
    <property type="match status" value="1"/>
</dbReference>
<organism evidence="2">
    <name type="scientific">Spathaspora passalidarum (strain NRRL Y-27907 / 11-Y1)</name>
    <dbReference type="NCBI Taxonomy" id="619300"/>
    <lineage>
        <taxon>Eukaryota</taxon>
        <taxon>Fungi</taxon>
        <taxon>Dikarya</taxon>
        <taxon>Ascomycota</taxon>
        <taxon>Saccharomycotina</taxon>
        <taxon>Pichiomycetes</taxon>
        <taxon>Debaryomycetaceae</taxon>
        <taxon>Spathaspora</taxon>
    </lineage>
</organism>
<dbReference type="InParanoid" id="G3APV0"/>
<dbReference type="FunCoup" id="G3APV0">
    <property type="interactions" value="10"/>
</dbReference>
<accession>G3APV0</accession>
<dbReference type="InterPro" id="IPR029032">
    <property type="entry name" value="AhpD-like"/>
</dbReference>
<proteinExistence type="predicted"/>
<gene>
    <name evidence="1" type="ORF">SPAPADRAFT_61352</name>
</gene>
<evidence type="ECO:0000313" key="1">
    <source>
        <dbReference type="EMBL" id="EGW32271.1"/>
    </source>
</evidence>
<dbReference type="EMBL" id="GL996502">
    <property type="protein sequence ID" value="EGW32271.1"/>
    <property type="molecule type" value="Genomic_DNA"/>
</dbReference>
<dbReference type="Gene3D" id="1.20.1290.10">
    <property type="entry name" value="AhpD-like"/>
    <property type="match status" value="1"/>
</dbReference>
<dbReference type="InterPro" id="IPR052999">
    <property type="entry name" value="PTS1_Protein"/>
</dbReference>
<dbReference type="HOGENOM" id="CLU_065389_3_0_1"/>
<dbReference type="GeneID" id="18873854"/>
<evidence type="ECO:0008006" key="3">
    <source>
        <dbReference type="Google" id="ProtNLM"/>
    </source>
</evidence>
<dbReference type="PANTHER" id="PTHR28180">
    <property type="entry name" value="CONSERVED MITOCHONDRIAL PROTEIN-RELATED"/>
    <property type="match status" value="1"/>
</dbReference>